<organism evidence="8 9">
    <name type="scientific">Microvirga arabica</name>
    <dbReference type="NCBI Taxonomy" id="1128671"/>
    <lineage>
        <taxon>Bacteria</taxon>
        <taxon>Pseudomonadati</taxon>
        <taxon>Pseudomonadota</taxon>
        <taxon>Alphaproteobacteria</taxon>
        <taxon>Hyphomicrobiales</taxon>
        <taxon>Methylobacteriaceae</taxon>
        <taxon>Microvirga</taxon>
    </lineage>
</organism>
<name>A0ABV6YE88_9HYPH</name>
<evidence type="ECO:0000256" key="3">
    <source>
        <dbReference type="ARBA" id="ARBA00023172"/>
    </source>
</evidence>
<keyword evidence="9" id="KW-1185">Reference proteome</keyword>
<dbReference type="InterPro" id="IPR050639">
    <property type="entry name" value="SSR_resolvase"/>
</dbReference>
<gene>
    <name evidence="8" type="ORF">ACETIH_21950</name>
</gene>
<dbReference type="RefSeq" id="WP_377030994.1">
    <property type="nucleotide sequence ID" value="NZ_JBHOMY010000087.1"/>
</dbReference>
<protein>
    <submittedName>
        <fullName evidence="8">Recombinase family protein</fullName>
    </submittedName>
</protein>
<comment type="caution">
    <text evidence="8">The sequence shown here is derived from an EMBL/GenBank/DDBJ whole genome shotgun (WGS) entry which is preliminary data.</text>
</comment>
<evidence type="ECO:0000256" key="2">
    <source>
        <dbReference type="ARBA" id="ARBA00023125"/>
    </source>
</evidence>
<evidence type="ECO:0000259" key="7">
    <source>
        <dbReference type="PROSITE" id="PS51737"/>
    </source>
</evidence>
<feature type="domain" description="Recombinase" evidence="7">
    <location>
        <begin position="161"/>
        <end position="277"/>
    </location>
</feature>
<evidence type="ECO:0000256" key="4">
    <source>
        <dbReference type="PROSITE-ProRule" id="PRU10137"/>
    </source>
</evidence>
<dbReference type="PROSITE" id="PS51736">
    <property type="entry name" value="RECOMBINASES_3"/>
    <property type="match status" value="1"/>
</dbReference>
<dbReference type="Pfam" id="PF07508">
    <property type="entry name" value="Recombinase"/>
    <property type="match status" value="1"/>
</dbReference>
<dbReference type="SMART" id="SM00857">
    <property type="entry name" value="Resolvase"/>
    <property type="match status" value="1"/>
</dbReference>
<dbReference type="InterPro" id="IPR006119">
    <property type="entry name" value="Resolv_N"/>
</dbReference>
<dbReference type="SUPFAM" id="SSF53041">
    <property type="entry name" value="Resolvase-like"/>
    <property type="match status" value="1"/>
</dbReference>
<feature type="domain" description="Resolvase/invertase-type recombinase catalytic" evidence="6">
    <location>
        <begin position="5"/>
        <end position="152"/>
    </location>
</feature>
<dbReference type="InterPro" id="IPR038109">
    <property type="entry name" value="DNA_bind_recomb_sf"/>
</dbReference>
<keyword evidence="3" id="KW-0233">DNA recombination</keyword>
<sequence>MAECRAAFYARVSSEAQARDKTIASQVAALRERIAADGVTMLPEAAYIDEGHSGSSLVRPALERLRDAAFAGDIDRVYVLAPDRLARRHAHQALLMEEFRRAGVEVTFLNRPIGASPEDDLLLQIQGVIAEYERAQILERGRRGRRHAARMGSISALAGAPYGYRYITRARGDGVARLEIVPEEARFVRLIFAWIGLDRLSLREVCRRLQQAGCRTRSGTTRWWASTLHGMVENPAYTGTAMYGRFRGRAKAAAASDPQSPDSFLTPDHTRAGPQRGLGGGAGARPCRSRGRRGRQSAA</sequence>
<feature type="region of interest" description="Disordered" evidence="5">
    <location>
        <begin position="252"/>
        <end position="299"/>
    </location>
</feature>
<dbReference type="InterPro" id="IPR006118">
    <property type="entry name" value="Recombinase_CS"/>
</dbReference>
<dbReference type="InterPro" id="IPR011109">
    <property type="entry name" value="DNA_bind_recombinase_dom"/>
</dbReference>
<dbReference type="CDD" id="cd00338">
    <property type="entry name" value="Ser_Recombinase"/>
    <property type="match status" value="1"/>
</dbReference>
<feature type="active site" description="O-(5'-phospho-DNA)-serine intermediate" evidence="4">
    <location>
        <position position="13"/>
    </location>
</feature>
<keyword evidence="2" id="KW-0238">DNA-binding</keyword>
<feature type="compositionally biased region" description="Basic residues" evidence="5">
    <location>
        <begin position="287"/>
        <end position="299"/>
    </location>
</feature>
<accession>A0ABV6YE88</accession>
<dbReference type="InterPro" id="IPR036162">
    <property type="entry name" value="Resolvase-like_N_sf"/>
</dbReference>
<dbReference type="PROSITE" id="PS51737">
    <property type="entry name" value="RECOMBINASE_DNA_BIND"/>
    <property type="match status" value="1"/>
</dbReference>
<dbReference type="Gene3D" id="3.90.1750.20">
    <property type="entry name" value="Putative Large Serine Recombinase, Chain B, Domain 2"/>
    <property type="match status" value="1"/>
</dbReference>
<dbReference type="PANTHER" id="PTHR30461">
    <property type="entry name" value="DNA-INVERTASE FROM LAMBDOID PROPHAGE"/>
    <property type="match status" value="1"/>
</dbReference>
<reference evidence="8 9" key="1">
    <citation type="submission" date="2024-09" db="EMBL/GenBank/DDBJ databases">
        <title>Nodulacao em especies de Leguminosae Basais da Amazonia e Caracterizacao dos Rizobios e Bacterias Associadas aos Nodulos.</title>
        <authorList>
            <person name="Jambeiro I.C.A."/>
            <person name="Lopes I.S."/>
            <person name="Aguiar E.R.G.R."/>
            <person name="Santos A.F.J."/>
            <person name="Dos Santos J.M.F."/>
            <person name="Gross E."/>
        </authorList>
    </citation>
    <scope>NUCLEOTIDE SEQUENCE [LARGE SCALE GENOMIC DNA]</scope>
    <source>
        <strain evidence="8 9">BRUESC1165</strain>
    </source>
</reference>
<evidence type="ECO:0000313" key="8">
    <source>
        <dbReference type="EMBL" id="MFC1459317.1"/>
    </source>
</evidence>
<dbReference type="PANTHER" id="PTHR30461:SF23">
    <property type="entry name" value="DNA RECOMBINASE-RELATED"/>
    <property type="match status" value="1"/>
</dbReference>
<evidence type="ECO:0000256" key="5">
    <source>
        <dbReference type="SAM" id="MobiDB-lite"/>
    </source>
</evidence>
<dbReference type="Pfam" id="PF00239">
    <property type="entry name" value="Resolvase"/>
    <property type="match status" value="1"/>
</dbReference>
<evidence type="ECO:0000259" key="6">
    <source>
        <dbReference type="PROSITE" id="PS51736"/>
    </source>
</evidence>
<dbReference type="Proteomes" id="UP001593940">
    <property type="component" value="Unassembled WGS sequence"/>
</dbReference>
<evidence type="ECO:0000313" key="9">
    <source>
        <dbReference type="Proteomes" id="UP001593940"/>
    </source>
</evidence>
<proteinExistence type="predicted"/>
<dbReference type="EMBL" id="JBHOMY010000087">
    <property type="protein sequence ID" value="MFC1459317.1"/>
    <property type="molecule type" value="Genomic_DNA"/>
</dbReference>
<evidence type="ECO:0000256" key="1">
    <source>
        <dbReference type="ARBA" id="ARBA00022908"/>
    </source>
</evidence>
<dbReference type="Gene3D" id="3.40.50.1390">
    <property type="entry name" value="Resolvase, N-terminal catalytic domain"/>
    <property type="match status" value="1"/>
</dbReference>
<keyword evidence="1" id="KW-0229">DNA integration</keyword>
<dbReference type="PROSITE" id="PS00397">
    <property type="entry name" value="RECOMBINASES_1"/>
    <property type="match status" value="1"/>
</dbReference>